<proteinExistence type="predicted"/>
<dbReference type="Proteomes" id="UP001519309">
    <property type="component" value="Unassembled WGS sequence"/>
</dbReference>
<organism evidence="2 3">
    <name type="scientific">Streptomyces griseochromogenes</name>
    <dbReference type="NCBI Taxonomy" id="68214"/>
    <lineage>
        <taxon>Bacteria</taxon>
        <taxon>Bacillati</taxon>
        <taxon>Actinomycetota</taxon>
        <taxon>Actinomycetes</taxon>
        <taxon>Kitasatosporales</taxon>
        <taxon>Streptomycetaceae</taxon>
        <taxon>Streptomyces</taxon>
    </lineage>
</organism>
<evidence type="ECO:0000256" key="1">
    <source>
        <dbReference type="SAM" id="Phobius"/>
    </source>
</evidence>
<reference evidence="2 3" key="1">
    <citation type="submission" date="2021-03" db="EMBL/GenBank/DDBJ databases">
        <title>Genomic Encyclopedia of Type Strains, Phase IV (KMG-IV): sequencing the most valuable type-strain genomes for metagenomic binning, comparative biology and taxonomic classification.</title>
        <authorList>
            <person name="Goeker M."/>
        </authorList>
    </citation>
    <scope>NUCLEOTIDE SEQUENCE [LARGE SCALE GENOMIC DNA]</scope>
    <source>
        <strain evidence="2 3">DSM 40499</strain>
    </source>
</reference>
<keyword evidence="1" id="KW-0812">Transmembrane</keyword>
<accession>A0ABS4LTB7</accession>
<evidence type="ECO:0000313" key="3">
    <source>
        <dbReference type="Proteomes" id="UP001519309"/>
    </source>
</evidence>
<sequence length="46" mass="4935">MTRAAHYGPVGPASSGPCAGLIPIALLVWAVKFTQRYPESYKARMA</sequence>
<dbReference type="EMBL" id="JAGGLP010000006">
    <property type="protein sequence ID" value="MBP2050593.1"/>
    <property type="molecule type" value="Genomic_DNA"/>
</dbReference>
<keyword evidence="1" id="KW-1133">Transmembrane helix</keyword>
<comment type="caution">
    <text evidence="2">The sequence shown here is derived from an EMBL/GenBank/DDBJ whole genome shotgun (WGS) entry which is preliminary data.</text>
</comment>
<keyword evidence="1" id="KW-0472">Membrane</keyword>
<name>A0ABS4LTB7_9ACTN</name>
<protein>
    <submittedName>
        <fullName evidence="2">Uncharacterized protein</fullName>
    </submittedName>
</protein>
<gene>
    <name evidence="2" type="ORF">J2Z21_003532</name>
</gene>
<feature type="transmembrane region" description="Helical" evidence="1">
    <location>
        <begin position="12"/>
        <end position="31"/>
    </location>
</feature>
<keyword evidence="3" id="KW-1185">Reference proteome</keyword>
<evidence type="ECO:0000313" key="2">
    <source>
        <dbReference type="EMBL" id="MBP2050593.1"/>
    </source>
</evidence>
<dbReference type="RefSeq" id="WP_159400198.1">
    <property type="nucleotide sequence ID" value="NZ_CP016279.1"/>
</dbReference>